<evidence type="ECO:0000256" key="3">
    <source>
        <dbReference type="ARBA" id="ARBA00022448"/>
    </source>
</evidence>
<evidence type="ECO:0000256" key="5">
    <source>
        <dbReference type="ARBA" id="ARBA00022692"/>
    </source>
</evidence>
<sequence>MFAHPKRQLVGLLFGLALALPPAAAAAGPDEGMKSLPPSGGQTAVTPAEAAKEAAAAARRVDLARYLPRAATDHFPKPDEQGRLELSVEEAVVMALANNRSLGIQLYRPLISGTFAEQERAVFDPSLFAEAAAGREKIPQGDDYRRIETENYRLGVEQDLATGTALELALEQRRSDPDNITGDLRHRAGASLSLTQALLRGGNRQANLAGVRQADLEVLVSLHELRGFTESLVAEVERAYWDLVLAESRIAIYRESLQLAKSQLQDVMRRIEVGTVAEVERAAAEAELAFRRQSLIDGESRRDQARLALINLVNPAPGRAAGPPERHDQPGAGGIWELRPIPRETPYVTETEPDRVEDHLALSRQMRPDLDEARLRLEQGELEVVQTRNGLLPRLDLFITLGKTGYADSFGRSFREMVDDSTYAGSAGLRFSMPLGGNRAAAALDARARVGRDQAEASLNNLIQLVELDVRKAHLEARRARAQIDASAERRRLQEEVLRVEEVKFEVGRSTALNVARAQRDLLESQLNEVDAKVAYRLALTELYRLDGSLLARRQITT</sequence>
<dbReference type="PANTHER" id="PTHR30026">
    <property type="entry name" value="OUTER MEMBRANE PROTEIN TOLC"/>
    <property type="match status" value="1"/>
</dbReference>
<keyword evidence="6" id="KW-0472">Membrane</keyword>
<dbReference type="RefSeq" id="WP_013164336.1">
    <property type="nucleotide sequence ID" value="NC_014216.1"/>
</dbReference>
<dbReference type="InParanoid" id="D6Z654"/>
<keyword evidence="3" id="KW-0813">Transport</keyword>
<dbReference type="GO" id="GO:0009279">
    <property type="term" value="C:cell outer membrane"/>
    <property type="evidence" value="ECO:0007669"/>
    <property type="project" value="UniProtKB-SubCell"/>
</dbReference>
<comment type="similarity">
    <text evidence="2">Belongs to the outer membrane factor (OMF) (TC 1.B.17) family.</text>
</comment>
<dbReference type="HOGENOM" id="CLU_022604_2_0_7"/>
<dbReference type="InterPro" id="IPR051906">
    <property type="entry name" value="TolC-like"/>
</dbReference>
<evidence type="ECO:0000256" key="2">
    <source>
        <dbReference type="ARBA" id="ARBA00007613"/>
    </source>
</evidence>
<dbReference type="OrthoDB" id="5405048at2"/>
<name>D6Z654_DESAT</name>
<evidence type="ECO:0000256" key="9">
    <source>
        <dbReference type="SAM" id="SignalP"/>
    </source>
</evidence>
<dbReference type="InterPro" id="IPR003423">
    <property type="entry name" value="OMP_efflux"/>
</dbReference>
<keyword evidence="9" id="KW-0732">Signal</keyword>
<keyword evidence="7" id="KW-0998">Cell outer membrane</keyword>
<feature type="signal peptide" evidence="9">
    <location>
        <begin position="1"/>
        <end position="26"/>
    </location>
</feature>
<dbReference type="SUPFAM" id="SSF56954">
    <property type="entry name" value="Outer membrane efflux proteins (OEP)"/>
    <property type="match status" value="1"/>
</dbReference>
<feature type="region of interest" description="Disordered" evidence="8">
    <location>
        <begin position="317"/>
        <end position="338"/>
    </location>
</feature>
<evidence type="ECO:0000256" key="7">
    <source>
        <dbReference type="ARBA" id="ARBA00023237"/>
    </source>
</evidence>
<evidence type="ECO:0000313" key="11">
    <source>
        <dbReference type="Proteomes" id="UP000001508"/>
    </source>
</evidence>
<keyword evidence="11" id="KW-1185">Reference proteome</keyword>
<comment type="subcellular location">
    <subcellularLocation>
        <location evidence="1">Cell outer membrane</location>
    </subcellularLocation>
</comment>
<protein>
    <submittedName>
        <fullName evidence="10">Outer membrane efflux protein</fullName>
    </submittedName>
</protein>
<dbReference type="EMBL" id="CP001940">
    <property type="protein sequence ID" value="ADH86819.1"/>
    <property type="molecule type" value="Genomic_DNA"/>
</dbReference>
<evidence type="ECO:0000256" key="4">
    <source>
        <dbReference type="ARBA" id="ARBA00022452"/>
    </source>
</evidence>
<evidence type="ECO:0000256" key="1">
    <source>
        <dbReference type="ARBA" id="ARBA00004442"/>
    </source>
</evidence>
<dbReference type="KEGG" id="dak:DaAHT2_2150"/>
<keyword evidence="5" id="KW-0812">Transmembrane</keyword>
<keyword evidence="4" id="KW-1134">Transmembrane beta strand</keyword>
<dbReference type="Pfam" id="PF02321">
    <property type="entry name" value="OEP"/>
    <property type="match status" value="2"/>
</dbReference>
<dbReference type="Proteomes" id="UP000001508">
    <property type="component" value="Chromosome"/>
</dbReference>
<evidence type="ECO:0000256" key="6">
    <source>
        <dbReference type="ARBA" id="ARBA00023136"/>
    </source>
</evidence>
<dbReference type="GO" id="GO:0015562">
    <property type="term" value="F:efflux transmembrane transporter activity"/>
    <property type="evidence" value="ECO:0007669"/>
    <property type="project" value="InterPro"/>
</dbReference>
<evidence type="ECO:0000256" key="8">
    <source>
        <dbReference type="SAM" id="MobiDB-lite"/>
    </source>
</evidence>
<dbReference type="STRING" id="589865.DaAHT2_2150"/>
<organism evidence="10 11">
    <name type="scientific">Desulfurivibrio alkaliphilus (strain DSM 19089 / UNIQEM U267 / AHT2)</name>
    <dbReference type="NCBI Taxonomy" id="589865"/>
    <lineage>
        <taxon>Bacteria</taxon>
        <taxon>Pseudomonadati</taxon>
        <taxon>Thermodesulfobacteriota</taxon>
        <taxon>Desulfobulbia</taxon>
        <taxon>Desulfobulbales</taxon>
        <taxon>Desulfobulbaceae</taxon>
        <taxon>Desulfurivibrio</taxon>
    </lineage>
</organism>
<proteinExistence type="inferred from homology"/>
<accession>D6Z654</accession>
<reference evidence="11" key="1">
    <citation type="submission" date="2010-02" db="EMBL/GenBank/DDBJ databases">
        <title>Complete sequence of Desulfurivibrio alkaliphilus AHT2.</title>
        <authorList>
            <consortium name="US DOE Joint Genome Institute"/>
            <person name="Pitluck S."/>
            <person name="Chertkov O."/>
            <person name="Detter J.C."/>
            <person name="Han C."/>
            <person name="Tapia R."/>
            <person name="Larimer F."/>
            <person name="Land M."/>
            <person name="Hauser L."/>
            <person name="Kyrpides N."/>
            <person name="Mikhailova N."/>
            <person name="Sorokin D.Y."/>
            <person name="Muyzer G."/>
            <person name="Woyke T."/>
        </authorList>
    </citation>
    <scope>NUCLEOTIDE SEQUENCE [LARGE SCALE GENOMIC DNA]</scope>
    <source>
        <strain evidence="11">DSM 19089 / UNIQEM U267 / AHT2</strain>
    </source>
</reference>
<feature type="region of interest" description="Disordered" evidence="8">
    <location>
        <begin position="27"/>
        <end position="51"/>
    </location>
</feature>
<dbReference type="GO" id="GO:1990281">
    <property type="term" value="C:efflux pump complex"/>
    <property type="evidence" value="ECO:0007669"/>
    <property type="project" value="TreeGrafter"/>
</dbReference>
<evidence type="ECO:0000313" key="10">
    <source>
        <dbReference type="EMBL" id="ADH86819.1"/>
    </source>
</evidence>
<dbReference type="eggNOG" id="COG1538">
    <property type="taxonomic scope" value="Bacteria"/>
</dbReference>
<feature type="chain" id="PRO_5003091665" evidence="9">
    <location>
        <begin position="27"/>
        <end position="558"/>
    </location>
</feature>
<dbReference type="AlphaFoldDB" id="D6Z654"/>
<dbReference type="Gene3D" id="1.20.1600.10">
    <property type="entry name" value="Outer membrane efflux proteins (OEP)"/>
    <property type="match status" value="1"/>
</dbReference>
<gene>
    <name evidence="10" type="ordered locus">DaAHT2_2150</name>
</gene>
<dbReference type="PANTHER" id="PTHR30026:SF20">
    <property type="entry name" value="OUTER MEMBRANE PROTEIN TOLC"/>
    <property type="match status" value="1"/>
</dbReference>
<dbReference type="GO" id="GO:0015288">
    <property type="term" value="F:porin activity"/>
    <property type="evidence" value="ECO:0007669"/>
    <property type="project" value="TreeGrafter"/>
</dbReference>